<protein>
    <submittedName>
        <fullName evidence="1">Uncharacterized protein</fullName>
    </submittedName>
</protein>
<proteinExistence type="predicted"/>
<reference evidence="2" key="1">
    <citation type="submission" date="2018-05" db="EMBL/GenBank/DDBJ databases">
        <title>Zavarzinia sp. HR-AS.</title>
        <authorList>
            <person name="Lee Y."/>
            <person name="Jeon C.O."/>
        </authorList>
    </citation>
    <scope>NUCLEOTIDE SEQUENCE [LARGE SCALE GENOMIC DNA]</scope>
    <source>
        <strain evidence="2">DSM 1231</strain>
    </source>
</reference>
<accession>A0A317EE51</accession>
<keyword evidence="2" id="KW-1185">Reference proteome</keyword>
<evidence type="ECO:0000313" key="2">
    <source>
        <dbReference type="Proteomes" id="UP000246077"/>
    </source>
</evidence>
<dbReference type="EMBL" id="QGLF01000001">
    <property type="protein sequence ID" value="PWR23495.1"/>
    <property type="molecule type" value="Genomic_DNA"/>
</dbReference>
<sequence length="130" mass="15143">MIEPVHAGTTSIMFRRLLPPILLLFALAGCTTWEKPGATDVDRDRVVAFCEVEGYDRYPQVLESYLAVPAYWEPPVTTCHYDRKRQRDVCSTSGGYWVPEQWETRDLNDAPRRSVFEACMFRQGWHKETR</sequence>
<name>A0A317EE51_9PROT</name>
<comment type="caution">
    <text evidence="1">The sequence shown here is derived from an EMBL/GenBank/DDBJ whole genome shotgun (WGS) entry which is preliminary data.</text>
</comment>
<gene>
    <name evidence="1" type="ORF">DKG75_02685</name>
</gene>
<dbReference type="Proteomes" id="UP000246077">
    <property type="component" value="Unassembled WGS sequence"/>
</dbReference>
<evidence type="ECO:0000313" key="1">
    <source>
        <dbReference type="EMBL" id="PWR23495.1"/>
    </source>
</evidence>
<dbReference type="AlphaFoldDB" id="A0A317EE51"/>
<organism evidence="1 2">
    <name type="scientific">Zavarzinia compransoris</name>
    <dbReference type="NCBI Taxonomy" id="1264899"/>
    <lineage>
        <taxon>Bacteria</taxon>
        <taxon>Pseudomonadati</taxon>
        <taxon>Pseudomonadota</taxon>
        <taxon>Alphaproteobacteria</taxon>
        <taxon>Rhodospirillales</taxon>
        <taxon>Zavarziniaceae</taxon>
        <taxon>Zavarzinia</taxon>
    </lineage>
</organism>